<organism evidence="3 4">
    <name type="scientific">Triplophysa rosa</name>
    <name type="common">Cave loach</name>
    <dbReference type="NCBI Taxonomy" id="992332"/>
    <lineage>
        <taxon>Eukaryota</taxon>
        <taxon>Metazoa</taxon>
        <taxon>Chordata</taxon>
        <taxon>Craniata</taxon>
        <taxon>Vertebrata</taxon>
        <taxon>Euteleostomi</taxon>
        <taxon>Actinopterygii</taxon>
        <taxon>Neopterygii</taxon>
        <taxon>Teleostei</taxon>
        <taxon>Ostariophysi</taxon>
        <taxon>Cypriniformes</taxon>
        <taxon>Nemacheilidae</taxon>
        <taxon>Triplophysa</taxon>
    </lineage>
</organism>
<accession>A0A9W7WG38</accession>
<protein>
    <submittedName>
        <fullName evidence="3">Tanabin</fullName>
    </submittedName>
</protein>
<keyword evidence="1" id="KW-0175">Coiled coil</keyword>
<evidence type="ECO:0000256" key="1">
    <source>
        <dbReference type="SAM" id="Coils"/>
    </source>
</evidence>
<gene>
    <name evidence="3" type="ORF">IRJ41_019800</name>
</gene>
<name>A0A9W7WG38_TRIRA</name>
<dbReference type="AlphaFoldDB" id="A0A9W7WG38"/>
<reference evidence="3" key="1">
    <citation type="submission" date="2021-02" db="EMBL/GenBank/DDBJ databases">
        <title>Comparative genomics reveals that relaxation of natural selection precedes convergent phenotypic evolution of cavefish.</title>
        <authorList>
            <person name="Peng Z."/>
        </authorList>
    </citation>
    <scope>NUCLEOTIDE SEQUENCE</scope>
    <source>
        <tissue evidence="3">Muscle</tissue>
    </source>
</reference>
<feature type="non-terminal residue" evidence="3">
    <location>
        <position position="826"/>
    </location>
</feature>
<dbReference type="Proteomes" id="UP001059041">
    <property type="component" value="Linkage Group LG17"/>
</dbReference>
<feature type="region of interest" description="Disordered" evidence="2">
    <location>
        <begin position="25"/>
        <end position="51"/>
    </location>
</feature>
<feature type="compositionally biased region" description="Basic and acidic residues" evidence="2">
    <location>
        <begin position="672"/>
        <end position="693"/>
    </location>
</feature>
<sequence length="826" mass="94576">EQSISDCLKDTFPDFEHLHFGDDTETAYIGDKPETGAAMEDNNNQDEDSVSWTVSRVDLVKTQGFTNTDVEVETSSRNSKDGLLDKQSMKTGPIVYGSWDHYDSDEEKTQSKNQQLSLHEEKLKEDELETHAETSDIHRMIKEQARVQMEDVGFLEKDPGMVMTEKTSHLLSFQMVDNLEEKSSASEEEITDPEDIEEHAFQHAQVNKERNNFIEDDPMMSIDVQPRDDIKEFTEDDPVRVEEGLADYPSDLSQSEDEDCPEGEPSHMNSELDEMHLQADEEHCFYQLENQAITSTDDDSKRKNKSMNPAHTATYIKSDLDVEDVCEEYNSNAEKGNSGIENTVESADSENFPSIALLYESSKGDTNEQRDYDSDISSDEDYMRKSIASHEQENTFAKEVVECEEDDMEDTDSQNVEICDVGGLSGVLAFPEAGMLDPSAYGSRASDNSNISVSHLESNSVKPDEDNTEHNNDFLNTGESHNTLFPETFWRLVDEDSLKLDEYDWDVNEEEVICDEEEDFLEELENEEEMERDWEKERERIEAFNRYYKSFEGEEIVCRSHKVTFRLDPESTRYEEECSSSEDELSTNVSELHAAEPVSVDLHQSNKEHNSKPLEALDAGENIHNVQPETLWSTTLLMDEGNVELNEYDHDIHREDLGKLNSSEVFCDEKKHFTGEQKNDGQEVKRERHEQARTEVLNRGNKEHENEVPDLSHNFLFVNQESSQTEDNESSEQESNTEDDNRKTKVTPSDQQCWDQSDSDEPQSCTQLLSPGRQKLPKHSQKLNKNQKEPKSKCLVLLKSVLAVSLATAVGVLSYWWATDSLDWIY</sequence>
<proteinExistence type="predicted"/>
<feature type="compositionally biased region" description="Acidic residues" evidence="2">
    <location>
        <begin position="724"/>
        <end position="738"/>
    </location>
</feature>
<comment type="caution">
    <text evidence="3">The sequence shown here is derived from an EMBL/GenBank/DDBJ whole genome shotgun (WGS) entry which is preliminary data.</text>
</comment>
<evidence type="ECO:0000313" key="3">
    <source>
        <dbReference type="EMBL" id="KAI7797850.1"/>
    </source>
</evidence>
<feature type="region of interest" description="Disordered" evidence="2">
    <location>
        <begin position="672"/>
        <end position="787"/>
    </location>
</feature>
<keyword evidence="4" id="KW-1185">Reference proteome</keyword>
<feature type="region of interest" description="Disordered" evidence="2">
    <location>
        <begin position="235"/>
        <end position="269"/>
    </location>
</feature>
<evidence type="ECO:0000256" key="2">
    <source>
        <dbReference type="SAM" id="MobiDB-lite"/>
    </source>
</evidence>
<feature type="coiled-coil region" evidence="1">
    <location>
        <begin position="507"/>
        <end position="537"/>
    </location>
</feature>
<evidence type="ECO:0000313" key="4">
    <source>
        <dbReference type="Proteomes" id="UP001059041"/>
    </source>
</evidence>
<dbReference type="EMBL" id="JAFHDT010000017">
    <property type="protein sequence ID" value="KAI7797850.1"/>
    <property type="molecule type" value="Genomic_DNA"/>
</dbReference>